<proteinExistence type="predicted"/>
<dbReference type="GO" id="GO:0007051">
    <property type="term" value="P:spindle organization"/>
    <property type="evidence" value="ECO:0007669"/>
    <property type="project" value="TreeGrafter"/>
</dbReference>
<evidence type="ECO:0000313" key="5">
    <source>
        <dbReference type="EMBL" id="EJW72048.1"/>
    </source>
</evidence>
<dbReference type="GO" id="GO:0051295">
    <property type="term" value="P:establishment of meiotic spindle localization"/>
    <property type="evidence" value="ECO:0007669"/>
    <property type="project" value="TreeGrafter"/>
</dbReference>
<dbReference type="PANTHER" id="PTHR22706">
    <property type="entry name" value="ASSEMBLY FACTOR FOR SPINDLE MICROTUBULES"/>
    <property type="match status" value="1"/>
</dbReference>
<dbReference type="GO" id="GO:0000922">
    <property type="term" value="C:spindle pole"/>
    <property type="evidence" value="ECO:0007669"/>
    <property type="project" value="TreeGrafter"/>
</dbReference>
<dbReference type="Gene3D" id="1.20.5.190">
    <property type="match status" value="2"/>
</dbReference>
<dbReference type="SMART" id="SM00015">
    <property type="entry name" value="IQ"/>
    <property type="match status" value="4"/>
</dbReference>
<evidence type="ECO:0000256" key="3">
    <source>
        <dbReference type="ARBA" id="ARBA00022737"/>
    </source>
</evidence>
<dbReference type="EMBL" id="ADBV01017070">
    <property type="protein sequence ID" value="EJW72048.1"/>
    <property type="molecule type" value="Genomic_DNA"/>
</dbReference>
<dbReference type="PROSITE" id="PS50096">
    <property type="entry name" value="IQ"/>
    <property type="match status" value="4"/>
</dbReference>
<evidence type="ECO:0008006" key="7">
    <source>
        <dbReference type="Google" id="ProtNLM"/>
    </source>
</evidence>
<sequence length="148" mass="17570">MQNKRILQKRENAARILQSCIRGWLARLHYRNLLHEVSSSKRESAAITLQKFIRGWLARTFYRKLLHEQNTKKRENASIVIQKYVRFWLARKSKMQNKGILQKRRNAARILQSCIRGWLARLHYRNLLHEVSSSKRESAAITLQVYGA</sequence>
<dbReference type="GO" id="GO:0005516">
    <property type="term" value="F:calmodulin binding"/>
    <property type="evidence" value="ECO:0007669"/>
    <property type="project" value="UniProtKB-KW"/>
</dbReference>
<comment type="caution">
    <text evidence="5">The sequence shown here is derived from an EMBL/GenBank/DDBJ whole genome shotgun (WGS) entry which is preliminary data.</text>
</comment>
<dbReference type="SUPFAM" id="SSF52540">
    <property type="entry name" value="P-loop containing nucleoside triphosphate hydrolases"/>
    <property type="match status" value="1"/>
</dbReference>
<evidence type="ECO:0000256" key="4">
    <source>
        <dbReference type="ARBA" id="ARBA00022860"/>
    </source>
</evidence>
<reference evidence="6" key="1">
    <citation type="submission" date="2012-08" db="EMBL/GenBank/DDBJ databases">
        <title>The Genome Sequence of Wuchereria bancrofti.</title>
        <authorList>
            <person name="Nutman T.B."/>
            <person name="Fink D.L."/>
            <person name="Russ C."/>
            <person name="Young S."/>
            <person name="Zeng Q."/>
            <person name="Koehrsen M."/>
            <person name="Alvarado L."/>
            <person name="Berlin A."/>
            <person name="Chapman S.B."/>
            <person name="Chen Z."/>
            <person name="Freedman E."/>
            <person name="Gellesch M."/>
            <person name="Goldberg J."/>
            <person name="Griggs A."/>
            <person name="Gujja S."/>
            <person name="Heilman E.R."/>
            <person name="Heiman D."/>
            <person name="Hepburn T."/>
            <person name="Howarth C."/>
            <person name="Jen D."/>
            <person name="Larson L."/>
            <person name="Lewis B."/>
            <person name="Mehta T."/>
            <person name="Park D."/>
            <person name="Pearson M."/>
            <person name="Roberts A."/>
            <person name="Saif S."/>
            <person name="Shea T."/>
            <person name="Shenoy N."/>
            <person name="Sisk P."/>
            <person name="Stolte C."/>
            <person name="Sykes S."/>
            <person name="Walk T."/>
            <person name="White J."/>
            <person name="Yandava C."/>
            <person name="Haas B."/>
            <person name="Henn M.R."/>
            <person name="Nusbaum C."/>
            <person name="Birren B."/>
        </authorList>
    </citation>
    <scope>NUCLEOTIDE SEQUENCE [LARGE SCALE GENOMIC DNA]</scope>
    <source>
        <strain evidence="6">NA</strain>
    </source>
</reference>
<keyword evidence="4" id="KW-0112">Calmodulin-binding</keyword>
<protein>
    <recommendedName>
        <fullName evidence="7">Myosin motor domain-containing protein</fullName>
    </recommendedName>
</protein>
<name>J9DR21_WUCBA</name>
<evidence type="ECO:0000313" key="6">
    <source>
        <dbReference type="Proteomes" id="UP000004810"/>
    </source>
</evidence>
<comment type="subcellular location">
    <subcellularLocation>
        <location evidence="1">Cytoplasm</location>
    </subcellularLocation>
</comment>
<evidence type="ECO:0000256" key="2">
    <source>
        <dbReference type="ARBA" id="ARBA00022490"/>
    </source>
</evidence>
<dbReference type="Pfam" id="PF00612">
    <property type="entry name" value="IQ"/>
    <property type="match status" value="4"/>
</dbReference>
<keyword evidence="3" id="KW-0677">Repeat</keyword>
<gene>
    <name evidence="5" type="ORF">WUBG_17045</name>
</gene>
<dbReference type="AlphaFoldDB" id="J9DR21"/>
<evidence type="ECO:0000256" key="1">
    <source>
        <dbReference type="ARBA" id="ARBA00004496"/>
    </source>
</evidence>
<dbReference type="GO" id="GO:0005737">
    <property type="term" value="C:cytoplasm"/>
    <property type="evidence" value="ECO:0007669"/>
    <property type="project" value="UniProtKB-SubCell"/>
</dbReference>
<dbReference type="InterPro" id="IPR051185">
    <property type="entry name" value="ASPM"/>
</dbReference>
<organism evidence="5 6">
    <name type="scientific">Wuchereria bancrofti</name>
    <dbReference type="NCBI Taxonomy" id="6293"/>
    <lineage>
        <taxon>Eukaryota</taxon>
        <taxon>Metazoa</taxon>
        <taxon>Ecdysozoa</taxon>
        <taxon>Nematoda</taxon>
        <taxon>Chromadorea</taxon>
        <taxon>Rhabditida</taxon>
        <taxon>Spirurina</taxon>
        <taxon>Spiruromorpha</taxon>
        <taxon>Filarioidea</taxon>
        <taxon>Onchocercidae</taxon>
        <taxon>Wuchereria</taxon>
    </lineage>
</organism>
<dbReference type="PANTHER" id="PTHR22706:SF1">
    <property type="entry name" value="ASSEMBLY FACTOR FOR SPINDLE MICROTUBULES"/>
    <property type="match status" value="1"/>
</dbReference>
<keyword evidence="2" id="KW-0963">Cytoplasm</keyword>
<accession>J9DR21</accession>
<dbReference type="Proteomes" id="UP000004810">
    <property type="component" value="Unassembled WGS sequence"/>
</dbReference>
<dbReference type="InterPro" id="IPR000048">
    <property type="entry name" value="IQ_motif_EF-hand-BS"/>
</dbReference>
<dbReference type="InterPro" id="IPR027417">
    <property type="entry name" value="P-loop_NTPase"/>
</dbReference>
<dbReference type="GO" id="GO:0000278">
    <property type="term" value="P:mitotic cell cycle"/>
    <property type="evidence" value="ECO:0007669"/>
    <property type="project" value="TreeGrafter"/>
</dbReference>